<protein>
    <submittedName>
        <fullName evidence="2">Uncharacterized protein</fullName>
    </submittedName>
</protein>
<proteinExistence type="predicted"/>
<gene>
    <name evidence="2" type="ORF">SAMN05216218_11922</name>
</gene>
<dbReference type="OrthoDB" id="379091at2157"/>
<reference evidence="3" key="1">
    <citation type="submission" date="2016-10" db="EMBL/GenBank/DDBJ databases">
        <authorList>
            <person name="Varghese N."/>
            <person name="Submissions S."/>
        </authorList>
    </citation>
    <scope>NUCLEOTIDE SEQUENCE [LARGE SCALE GENOMIC DNA]</scope>
    <source>
        <strain evidence="3">IBRC-M 10760</strain>
    </source>
</reference>
<name>A0A1G7SLQ1_9EURY</name>
<organism evidence="2 3">
    <name type="scientific">Halorientalis regularis</name>
    <dbReference type="NCBI Taxonomy" id="660518"/>
    <lineage>
        <taxon>Archaea</taxon>
        <taxon>Methanobacteriati</taxon>
        <taxon>Methanobacteriota</taxon>
        <taxon>Stenosarchaea group</taxon>
        <taxon>Halobacteria</taxon>
        <taxon>Halobacteriales</taxon>
        <taxon>Haloarculaceae</taxon>
        <taxon>Halorientalis</taxon>
    </lineage>
</organism>
<sequence length="86" mass="9686">MRTVEIEVLRGSEWEMLVFEDIEKLTLAGAPHEDGLLFTLTGTRDDQPNQVETGILDIAERHEPLLDTPVPRNECGTSVPQSLREE</sequence>
<feature type="region of interest" description="Disordered" evidence="1">
    <location>
        <begin position="66"/>
        <end position="86"/>
    </location>
</feature>
<dbReference type="RefSeq" id="WP_092695050.1">
    <property type="nucleotide sequence ID" value="NZ_FNBK01000019.1"/>
</dbReference>
<feature type="compositionally biased region" description="Polar residues" evidence="1">
    <location>
        <begin position="75"/>
        <end position="86"/>
    </location>
</feature>
<accession>A0A1G7SLQ1</accession>
<dbReference type="Proteomes" id="UP000199076">
    <property type="component" value="Unassembled WGS sequence"/>
</dbReference>
<dbReference type="AlphaFoldDB" id="A0A1G7SLQ1"/>
<dbReference type="EMBL" id="FNBK01000019">
    <property type="protein sequence ID" value="SDG23871.1"/>
    <property type="molecule type" value="Genomic_DNA"/>
</dbReference>
<evidence type="ECO:0000313" key="3">
    <source>
        <dbReference type="Proteomes" id="UP000199076"/>
    </source>
</evidence>
<dbReference type="STRING" id="660518.SAMN05216218_11922"/>
<evidence type="ECO:0000256" key="1">
    <source>
        <dbReference type="SAM" id="MobiDB-lite"/>
    </source>
</evidence>
<evidence type="ECO:0000313" key="2">
    <source>
        <dbReference type="EMBL" id="SDG23871.1"/>
    </source>
</evidence>
<keyword evidence="3" id="KW-1185">Reference proteome</keyword>